<feature type="transmembrane region" description="Helical" evidence="1">
    <location>
        <begin position="77"/>
        <end position="97"/>
    </location>
</feature>
<reference evidence="3" key="1">
    <citation type="journal article" date="2019" name="Int. J. Syst. Evol. Microbiol.">
        <title>The Global Catalogue of Microorganisms (GCM) 10K type strain sequencing project: providing services to taxonomists for standard genome sequencing and annotation.</title>
        <authorList>
            <consortium name="The Broad Institute Genomics Platform"/>
            <consortium name="The Broad Institute Genome Sequencing Center for Infectious Disease"/>
            <person name="Wu L."/>
            <person name="Ma J."/>
        </authorList>
    </citation>
    <scope>NUCLEOTIDE SEQUENCE [LARGE SCALE GENOMIC DNA]</scope>
    <source>
        <strain evidence="3">JCM 16916</strain>
    </source>
</reference>
<dbReference type="Proteomes" id="UP001501727">
    <property type="component" value="Unassembled WGS sequence"/>
</dbReference>
<keyword evidence="1" id="KW-0812">Transmembrane</keyword>
<sequence length="165" mass="18681">MVPGATASGSTQKVAEAFPKAFIYPFFLFHMLMFGVAGFLLAYGAQDAAFVYLHGGIAIIVYVVFYLVIFGRDQVQWMFINAALGIVGIYSQIDWILGLSGRHARDYPWYLHVVPVIYYVLYTFLLRQLVLDLTRSRSDPARRRLVEAAYVVVSLAVYGLALWKR</sequence>
<feature type="transmembrane region" description="Helical" evidence="1">
    <location>
        <begin position="145"/>
        <end position="163"/>
    </location>
</feature>
<evidence type="ECO:0000313" key="2">
    <source>
        <dbReference type="EMBL" id="GAA3931169.1"/>
    </source>
</evidence>
<name>A0ABP7MVW0_9GAMM</name>
<dbReference type="EMBL" id="BAAAZU010000029">
    <property type="protein sequence ID" value="GAA3931169.1"/>
    <property type="molecule type" value="Genomic_DNA"/>
</dbReference>
<evidence type="ECO:0000256" key="1">
    <source>
        <dbReference type="SAM" id="Phobius"/>
    </source>
</evidence>
<evidence type="ECO:0000313" key="3">
    <source>
        <dbReference type="Proteomes" id="UP001501727"/>
    </source>
</evidence>
<feature type="transmembrane region" description="Helical" evidence="1">
    <location>
        <begin position="109"/>
        <end position="125"/>
    </location>
</feature>
<proteinExistence type="predicted"/>
<feature type="transmembrane region" description="Helical" evidence="1">
    <location>
        <begin position="49"/>
        <end position="70"/>
    </location>
</feature>
<keyword evidence="1" id="KW-1133">Transmembrane helix</keyword>
<feature type="transmembrane region" description="Helical" evidence="1">
    <location>
        <begin position="21"/>
        <end position="43"/>
    </location>
</feature>
<keyword evidence="1" id="KW-0472">Membrane</keyword>
<accession>A0ABP7MVW0</accession>
<comment type="caution">
    <text evidence="2">The sequence shown here is derived from an EMBL/GenBank/DDBJ whole genome shotgun (WGS) entry which is preliminary data.</text>
</comment>
<keyword evidence="3" id="KW-1185">Reference proteome</keyword>
<protein>
    <submittedName>
        <fullName evidence="2">Uncharacterized protein</fullName>
    </submittedName>
</protein>
<organism evidence="2 3">
    <name type="scientific">Luteimonas lutimaris</name>
    <dbReference type="NCBI Taxonomy" id="698645"/>
    <lineage>
        <taxon>Bacteria</taxon>
        <taxon>Pseudomonadati</taxon>
        <taxon>Pseudomonadota</taxon>
        <taxon>Gammaproteobacteria</taxon>
        <taxon>Lysobacterales</taxon>
        <taxon>Lysobacteraceae</taxon>
        <taxon>Luteimonas</taxon>
    </lineage>
</organism>
<gene>
    <name evidence="2" type="ORF">GCM10022229_25920</name>
</gene>